<dbReference type="InterPro" id="IPR029063">
    <property type="entry name" value="SAM-dependent_MTases_sf"/>
</dbReference>
<dbReference type="PANTHER" id="PTHR10629">
    <property type="entry name" value="CYTOSINE-SPECIFIC METHYLTRANSFERASE"/>
    <property type="match status" value="1"/>
</dbReference>
<dbReference type="InterPro" id="IPR001025">
    <property type="entry name" value="BAH_dom"/>
</dbReference>
<gene>
    <name evidence="13" type="primary">CMT2b</name>
</gene>
<dbReference type="PANTHER" id="PTHR10629:SF44">
    <property type="entry name" value="DNA (CYTOSINE-5-)-METHYLTRANSFERASE"/>
    <property type="match status" value="1"/>
</dbReference>
<dbReference type="EMBL" id="MG602210">
    <property type="protein sequence ID" value="AVP26962.1"/>
    <property type="molecule type" value="Genomic_DNA"/>
</dbReference>
<dbReference type="AlphaFoldDB" id="A0A2P1M8L5"/>
<evidence type="ECO:0000256" key="4">
    <source>
        <dbReference type="ARBA" id="ARBA00022679"/>
    </source>
</evidence>
<reference evidence="13" key="1">
    <citation type="journal article" date="2018" name="PeerJ">
        <title>Identification and characterization of the cytosine-5 DNA methyltransferase gene family in Salvia miltiorrhiza.</title>
        <authorList>
            <person name="Li J."/>
            <person name="Li C."/>
            <person name="Lu S."/>
        </authorList>
    </citation>
    <scope>NUCLEOTIDE SEQUENCE</scope>
</reference>
<dbReference type="CDD" id="cd18635">
    <property type="entry name" value="CD_CMT3_like"/>
    <property type="match status" value="1"/>
</dbReference>
<dbReference type="InterPro" id="IPR050390">
    <property type="entry name" value="C5-Methyltransferase"/>
</dbReference>
<proteinExistence type="inferred from homology"/>
<evidence type="ECO:0000256" key="3">
    <source>
        <dbReference type="ARBA" id="ARBA00022603"/>
    </source>
</evidence>
<evidence type="ECO:0000259" key="12">
    <source>
        <dbReference type="PROSITE" id="PS51038"/>
    </source>
</evidence>
<feature type="active site" evidence="9">
    <location>
        <position position="531"/>
    </location>
</feature>
<dbReference type="SMART" id="SM00298">
    <property type="entry name" value="CHROMO"/>
    <property type="match status" value="1"/>
</dbReference>
<dbReference type="InterPro" id="IPR001525">
    <property type="entry name" value="C5_MeTfrase"/>
</dbReference>
<feature type="compositionally biased region" description="Basic and acidic residues" evidence="10">
    <location>
        <begin position="65"/>
        <end position="77"/>
    </location>
</feature>
<evidence type="ECO:0000256" key="1">
    <source>
        <dbReference type="ARBA" id="ARBA00004123"/>
    </source>
</evidence>
<dbReference type="PROSITE" id="PS51679">
    <property type="entry name" value="SAM_MT_C5"/>
    <property type="match status" value="1"/>
</dbReference>
<feature type="compositionally biased region" description="Low complexity" evidence="10">
    <location>
        <begin position="1"/>
        <end position="12"/>
    </location>
</feature>
<dbReference type="GO" id="GO:0003677">
    <property type="term" value="F:DNA binding"/>
    <property type="evidence" value="ECO:0007669"/>
    <property type="project" value="UniProtKB-KW"/>
</dbReference>
<dbReference type="InterPro" id="IPR023780">
    <property type="entry name" value="Chromo_domain"/>
</dbReference>
<evidence type="ECO:0000256" key="10">
    <source>
        <dbReference type="SAM" id="MobiDB-lite"/>
    </source>
</evidence>
<dbReference type="InterPro" id="IPR018117">
    <property type="entry name" value="C5_DNA_meth_AS"/>
</dbReference>
<sequence length="935" mass="105324">MADSAQLDSADPPLAPPSPPPSLPLQLNGNSDPATPLPSSTDGGSDILDNYPQSNGVAMKKSANRRVETLRTSEDHFRRRSPRLTGNVAGERSVREVSSLKLDGPDEIYPPLKKPKGGKQVSFFIGGPVPDDEARRRWTWRYEGAEGKQNNELSPKHKVVVDDDDDGDKLVSNVKCHYSQAEISKIVFDLGDCAYVKGPKGRPNYVGKILEFFETMDGENYFSVQWFFRAEDTVIKNDGRSHDKKRLFYSTLVNDNLLDCIVSKVKVVQIKPNVCLKFVTLKDNTIPPCDYYFDMKYDVDYSTFSSILTDGDSELFPHPLMMSSKGKYATSKISTKCSLDENCKSELALLDMYSGCGGMSTGLCIGAKACGLDLVARWAVDIDEAACESLKLNHPETQIRNEAAEDFLDLLKEWDCMCRKYGKYDQKELRLKTVREADEVKLSKKNQESSCEYEVARLIDICYGDPSNSGKRGLKFKVRWVGYGPSDDTWEPIENLGKCPEHIRDFVQKGIKAQILPRPGDVDVICGGPPCQGISGYNRFRNFDSPLDDERNRQILIFMDIIEFLKPKFVLMENVIDILRFANGCLARYAISRLVSMHYQARVGIMAAGCYGLPQFRLRVFLWGAQPLEASILNPYLGTSDIPLRRNLVLPQFPLPSHDVVIQYGFPSDFERNVVAYDEGKFRDLEKKVLLSDALSDLPPVANNEKRDSIPLKTVPEAEFQKYIRAAKCDMTASPSSVTTTHKKPVLYDHRPYPMNEDDYLRVCKIPKRKGANFRDLPGIVIGAGNVIRRAKEQDLMPSGKPWVPDYCLSYRDGRSHKPFGRLWWDETVPTVFCFPDHHSRAILHPEQDRILTLRECARLQGFPDYYMFSGSLKQRQVFMSYSQVGNAVAVSVGRALGYSLGMAVQRLSGDEHLLTLPPKFSHSTTVELLSLLNQ</sequence>
<dbReference type="PRINTS" id="PR00105">
    <property type="entry name" value="C5METTRFRASE"/>
</dbReference>
<dbReference type="GO" id="GO:0032259">
    <property type="term" value="P:methylation"/>
    <property type="evidence" value="ECO:0007669"/>
    <property type="project" value="UniProtKB-KW"/>
</dbReference>
<dbReference type="GO" id="GO:0003886">
    <property type="term" value="F:DNA (cytosine-5-)-methyltransferase activity"/>
    <property type="evidence" value="ECO:0007669"/>
    <property type="project" value="UniProtKB-EC"/>
</dbReference>
<dbReference type="SUPFAM" id="SSF53335">
    <property type="entry name" value="S-adenosyl-L-methionine-dependent methyltransferases"/>
    <property type="match status" value="1"/>
</dbReference>
<dbReference type="Pfam" id="PF01426">
    <property type="entry name" value="BAH"/>
    <property type="match status" value="1"/>
</dbReference>
<evidence type="ECO:0000313" key="13">
    <source>
        <dbReference type="EMBL" id="AVP26962.1"/>
    </source>
</evidence>
<feature type="domain" description="Chromo" evidence="11">
    <location>
        <begin position="453"/>
        <end position="509"/>
    </location>
</feature>
<dbReference type="InterPro" id="IPR023779">
    <property type="entry name" value="Chromodomain_CS"/>
</dbReference>
<dbReference type="FunFam" id="2.30.30.490:FF:000011">
    <property type="entry name" value="DNA (cytosine-5)-methyltransferase 1"/>
    <property type="match status" value="1"/>
</dbReference>
<accession>A0A2P1M8L5</accession>
<feature type="domain" description="BAH" evidence="12">
    <location>
        <begin position="186"/>
        <end position="308"/>
    </location>
</feature>
<evidence type="ECO:0000256" key="8">
    <source>
        <dbReference type="ARBA" id="ARBA00047422"/>
    </source>
</evidence>
<dbReference type="GO" id="GO:0005634">
    <property type="term" value="C:nucleus"/>
    <property type="evidence" value="ECO:0007669"/>
    <property type="project" value="UniProtKB-SubCell"/>
</dbReference>
<keyword evidence="4 9" id="KW-0808">Transferase</keyword>
<dbReference type="GO" id="GO:0003682">
    <property type="term" value="F:chromatin binding"/>
    <property type="evidence" value="ECO:0007669"/>
    <property type="project" value="InterPro"/>
</dbReference>
<evidence type="ECO:0000259" key="11">
    <source>
        <dbReference type="PROSITE" id="PS50013"/>
    </source>
</evidence>
<keyword evidence="5 9" id="KW-0949">S-adenosyl-L-methionine</keyword>
<evidence type="ECO:0000256" key="7">
    <source>
        <dbReference type="ARBA" id="ARBA00023242"/>
    </source>
</evidence>
<keyword evidence="6" id="KW-0238">DNA-binding</keyword>
<feature type="compositionally biased region" description="Pro residues" evidence="10">
    <location>
        <begin position="13"/>
        <end position="23"/>
    </location>
</feature>
<dbReference type="InterPro" id="IPR016197">
    <property type="entry name" value="Chromo-like_dom_sf"/>
</dbReference>
<organism evidence="13">
    <name type="scientific">Salvia miltiorrhiza</name>
    <name type="common">Chinese sage</name>
    <dbReference type="NCBI Taxonomy" id="226208"/>
    <lineage>
        <taxon>Eukaryota</taxon>
        <taxon>Viridiplantae</taxon>
        <taxon>Streptophyta</taxon>
        <taxon>Embryophyta</taxon>
        <taxon>Tracheophyta</taxon>
        <taxon>Spermatophyta</taxon>
        <taxon>Magnoliopsida</taxon>
        <taxon>eudicotyledons</taxon>
        <taxon>Gunneridae</taxon>
        <taxon>Pentapetalae</taxon>
        <taxon>asterids</taxon>
        <taxon>lamiids</taxon>
        <taxon>Lamiales</taxon>
        <taxon>Lamiaceae</taxon>
        <taxon>Nepetoideae</taxon>
        <taxon>Mentheae</taxon>
        <taxon>Salviinae</taxon>
        <taxon>Salvia</taxon>
        <taxon>Salvia incertae sedis</taxon>
    </lineage>
</organism>
<dbReference type="PROSITE" id="PS51038">
    <property type="entry name" value="BAH"/>
    <property type="match status" value="1"/>
</dbReference>
<dbReference type="PROSITE" id="PS00094">
    <property type="entry name" value="C5_MTASE_1"/>
    <property type="match status" value="1"/>
</dbReference>
<comment type="similarity">
    <text evidence="9">Belongs to the class I-like SAM-binding methyltransferase superfamily. C5-methyltransferase family.</text>
</comment>
<evidence type="ECO:0000256" key="9">
    <source>
        <dbReference type="PROSITE-ProRule" id="PRU01016"/>
    </source>
</evidence>
<evidence type="ECO:0000256" key="2">
    <source>
        <dbReference type="ARBA" id="ARBA00011975"/>
    </source>
</evidence>
<dbReference type="Pfam" id="PF00145">
    <property type="entry name" value="DNA_methylase"/>
    <property type="match status" value="1"/>
</dbReference>
<evidence type="ECO:0000256" key="5">
    <source>
        <dbReference type="ARBA" id="ARBA00022691"/>
    </source>
</evidence>
<dbReference type="InterPro" id="IPR000953">
    <property type="entry name" value="Chromo/chromo_shadow_dom"/>
</dbReference>
<dbReference type="Gene3D" id="2.30.30.490">
    <property type="match status" value="1"/>
</dbReference>
<dbReference type="PROSITE" id="PS00598">
    <property type="entry name" value="CHROMO_1"/>
    <property type="match status" value="1"/>
</dbReference>
<dbReference type="Pfam" id="PF00385">
    <property type="entry name" value="Chromo"/>
    <property type="match status" value="1"/>
</dbReference>
<dbReference type="EC" id="2.1.1.37" evidence="2"/>
<dbReference type="Gene3D" id="3.40.50.150">
    <property type="entry name" value="Vaccinia Virus protein VP39"/>
    <property type="match status" value="1"/>
</dbReference>
<dbReference type="SUPFAM" id="SSF54160">
    <property type="entry name" value="Chromo domain-like"/>
    <property type="match status" value="1"/>
</dbReference>
<dbReference type="InterPro" id="IPR043151">
    <property type="entry name" value="BAH_sf"/>
</dbReference>
<comment type="subcellular location">
    <subcellularLocation>
        <location evidence="1">Nucleus</location>
    </subcellularLocation>
</comment>
<dbReference type="PROSITE" id="PS50013">
    <property type="entry name" value="CHROMO_2"/>
    <property type="match status" value="1"/>
</dbReference>
<dbReference type="GO" id="GO:0044027">
    <property type="term" value="P:negative regulation of gene expression via chromosomal CpG island methylation"/>
    <property type="evidence" value="ECO:0007669"/>
    <property type="project" value="TreeGrafter"/>
</dbReference>
<dbReference type="Gene3D" id="3.90.120.10">
    <property type="entry name" value="DNA Methylase, subunit A, domain 2"/>
    <property type="match status" value="1"/>
</dbReference>
<name>A0A2P1M8L5_SALMI</name>
<comment type="catalytic activity">
    <reaction evidence="8">
        <text>a 2'-deoxycytidine in DNA + S-adenosyl-L-methionine = a 5-methyl-2'-deoxycytidine in DNA + S-adenosyl-L-homocysteine + H(+)</text>
        <dbReference type="Rhea" id="RHEA:13681"/>
        <dbReference type="Rhea" id="RHEA-COMP:11369"/>
        <dbReference type="Rhea" id="RHEA-COMP:11370"/>
        <dbReference type="ChEBI" id="CHEBI:15378"/>
        <dbReference type="ChEBI" id="CHEBI:57856"/>
        <dbReference type="ChEBI" id="CHEBI:59789"/>
        <dbReference type="ChEBI" id="CHEBI:85452"/>
        <dbReference type="ChEBI" id="CHEBI:85454"/>
        <dbReference type="EC" id="2.1.1.37"/>
    </reaction>
</comment>
<feature type="compositionally biased region" description="Polar residues" evidence="10">
    <location>
        <begin position="28"/>
        <end position="43"/>
    </location>
</feature>
<keyword evidence="7" id="KW-0539">Nucleus</keyword>
<protein>
    <recommendedName>
        <fullName evidence="2">DNA (cytosine-5-)-methyltransferase</fullName>
        <ecNumber evidence="2">2.1.1.37</ecNumber>
    </recommendedName>
</protein>
<evidence type="ECO:0000256" key="6">
    <source>
        <dbReference type="ARBA" id="ARBA00023125"/>
    </source>
</evidence>
<feature type="region of interest" description="Disordered" evidence="10">
    <location>
        <begin position="1"/>
        <end position="84"/>
    </location>
</feature>
<keyword evidence="3 9" id="KW-0489">Methyltransferase</keyword>
<dbReference type="SMART" id="SM00439">
    <property type="entry name" value="BAH"/>
    <property type="match status" value="1"/>
</dbReference>